<accession>A0A7C3YZL5</accession>
<name>A0A7C3YZL5_9BACT</name>
<dbReference type="SUPFAM" id="SSF109755">
    <property type="entry name" value="PhoU-like"/>
    <property type="match status" value="1"/>
</dbReference>
<sequence>MEQTFRDHLKTLCPLVDNLRLMIGAARHAFNRHSPVQLENLARLHKTITLEIDPFFERVEAGLKKGAATDEPYWLKLKEILTHLEMMTDRIASLGDHLRYKANHGIILSEQNFIVVNNLFSNLAGLLRALVDIFELNDSSLKRYVVQESQKLTDTCFREQVTHETRMMDSPGQPDAWSVYLAILERGREIAAHLADIIKALD</sequence>
<gene>
    <name evidence="1" type="ORF">ENW96_01270</name>
</gene>
<dbReference type="InterPro" id="IPR038078">
    <property type="entry name" value="PhoU-like_sf"/>
</dbReference>
<dbReference type="EMBL" id="DTMF01000035">
    <property type="protein sequence ID" value="HGF33006.1"/>
    <property type="molecule type" value="Genomic_DNA"/>
</dbReference>
<dbReference type="Gene3D" id="1.20.58.220">
    <property type="entry name" value="Phosphate transport system protein phou homolog 2, domain 2"/>
    <property type="match status" value="1"/>
</dbReference>
<dbReference type="AlphaFoldDB" id="A0A7C3YZL5"/>
<proteinExistence type="predicted"/>
<reference evidence="1" key="1">
    <citation type="journal article" date="2020" name="mSystems">
        <title>Genome- and Community-Level Interaction Insights into Carbon Utilization and Element Cycling Functions of Hydrothermarchaeota in Hydrothermal Sediment.</title>
        <authorList>
            <person name="Zhou Z."/>
            <person name="Liu Y."/>
            <person name="Xu W."/>
            <person name="Pan J."/>
            <person name="Luo Z.H."/>
            <person name="Li M."/>
        </authorList>
    </citation>
    <scope>NUCLEOTIDE SEQUENCE [LARGE SCALE GENOMIC DNA]</scope>
    <source>
        <strain evidence="1">SpSt-897</strain>
    </source>
</reference>
<evidence type="ECO:0008006" key="2">
    <source>
        <dbReference type="Google" id="ProtNLM"/>
    </source>
</evidence>
<evidence type="ECO:0000313" key="1">
    <source>
        <dbReference type="EMBL" id="HGF33006.1"/>
    </source>
</evidence>
<comment type="caution">
    <text evidence="1">The sequence shown here is derived from an EMBL/GenBank/DDBJ whole genome shotgun (WGS) entry which is preliminary data.</text>
</comment>
<protein>
    <recommendedName>
        <fullName evidence="2">PhoU domain-containing protein</fullName>
    </recommendedName>
</protein>
<organism evidence="1">
    <name type="scientific">Desulfobacca acetoxidans</name>
    <dbReference type="NCBI Taxonomy" id="60893"/>
    <lineage>
        <taxon>Bacteria</taxon>
        <taxon>Pseudomonadati</taxon>
        <taxon>Thermodesulfobacteriota</taxon>
        <taxon>Desulfobaccia</taxon>
        <taxon>Desulfobaccales</taxon>
        <taxon>Desulfobaccaceae</taxon>
        <taxon>Desulfobacca</taxon>
    </lineage>
</organism>